<comment type="caution">
    <text evidence="2">The sequence shown here is derived from an EMBL/GenBank/DDBJ whole genome shotgun (WGS) entry which is preliminary data.</text>
</comment>
<organism evidence="2 3">
    <name type="scientific">Novosphingobium aerophilum</name>
    <dbReference type="NCBI Taxonomy" id="2839843"/>
    <lineage>
        <taxon>Bacteria</taxon>
        <taxon>Pseudomonadati</taxon>
        <taxon>Pseudomonadota</taxon>
        <taxon>Alphaproteobacteria</taxon>
        <taxon>Sphingomonadales</taxon>
        <taxon>Sphingomonadaceae</taxon>
        <taxon>Novosphingobium</taxon>
    </lineage>
</organism>
<dbReference type="EMBL" id="JACLAU010000046">
    <property type="protein sequence ID" value="MBC2653406.1"/>
    <property type="molecule type" value="Genomic_DNA"/>
</dbReference>
<feature type="compositionally biased region" description="Basic and acidic residues" evidence="1">
    <location>
        <begin position="1"/>
        <end position="13"/>
    </location>
</feature>
<evidence type="ECO:0000313" key="2">
    <source>
        <dbReference type="EMBL" id="MBC2653406.1"/>
    </source>
</evidence>
<protein>
    <submittedName>
        <fullName evidence="2">Uncharacterized protein</fullName>
    </submittedName>
</protein>
<evidence type="ECO:0000313" key="3">
    <source>
        <dbReference type="Proteomes" id="UP000520156"/>
    </source>
</evidence>
<dbReference type="AlphaFoldDB" id="A0A7X1KDJ8"/>
<dbReference type="Proteomes" id="UP000520156">
    <property type="component" value="Unassembled WGS sequence"/>
</dbReference>
<feature type="region of interest" description="Disordered" evidence="1">
    <location>
        <begin position="1"/>
        <end position="92"/>
    </location>
</feature>
<accession>A0A7X1KDJ8</accession>
<evidence type="ECO:0000256" key="1">
    <source>
        <dbReference type="SAM" id="MobiDB-lite"/>
    </source>
</evidence>
<name>A0A7X1KDJ8_9SPHN</name>
<gene>
    <name evidence="2" type="ORF">H7F49_17105</name>
</gene>
<proteinExistence type="predicted"/>
<keyword evidence="3" id="KW-1185">Reference proteome</keyword>
<reference evidence="2 3" key="1">
    <citation type="submission" date="2020-08" db="EMBL/GenBank/DDBJ databases">
        <title>The genome sequence of Novosphingobium flavum 4Y4.</title>
        <authorList>
            <person name="Liu Y."/>
        </authorList>
    </citation>
    <scope>NUCLEOTIDE SEQUENCE [LARGE SCALE GENOMIC DNA]</scope>
    <source>
        <strain evidence="2 3">4Y4</strain>
    </source>
</reference>
<sequence length="92" mass="9848">MSAGEAPDRVHGEQDDEEAQAQSVSGQAYHRQAPGLDETVKVPGGTPADDVPDLVDRMRQMDSSGLIDMSAFAGERNDDDEDGRYGPAAEEE</sequence>